<proteinExistence type="predicted"/>
<gene>
    <name evidence="12" type="ORF">JQS30_01090</name>
</gene>
<dbReference type="SMART" id="SM00387">
    <property type="entry name" value="HATPase_c"/>
    <property type="match status" value="1"/>
</dbReference>
<dbReference type="AlphaFoldDB" id="A0A895XKI8"/>
<keyword evidence="8" id="KW-0902">Two-component regulatory system</keyword>
<dbReference type="Gene3D" id="3.30.565.10">
    <property type="entry name" value="Histidine kinase-like ATPase, C-terminal domain"/>
    <property type="match status" value="1"/>
</dbReference>
<dbReference type="GO" id="GO:0000155">
    <property type="term" value="F:phosphorelay sensor kinase activity"/>
    <property type="evidence" value="ECO:0007669"/>
    <property type="project" value="InterPro"/>
</dbReference>
<sequence length="456" mass="48974">MSTDSMTHVAGKPGLARFLFGMRPSQIGLATVYFLLGFPLAIVAFVLPVVVGSTGVPLLIIYPVGLLFVGLWIVVVRSSAVAQRWLVETFLETRIEPPPKFTPEGGWHQRLWAWAMHRDTWRYFGYFMARLPVAIFTFTLTIVVWSVPVGLLSIPVRMLLLGADFGEIGVWLVTALGLIAGVAMLPFIPLVLRSLAHIDIALATALLGRSAKEQLGVRVDELSTSRSRMVDAAENERRRIERDLHDGAGQQLVSLAMLLGMAREKMAHDPQAAAQLLDEAHTGAKEALSGLRDIVRGISPAILNDRGLGAALSAISARSSVPVSVNVNVDRRPGPTIEGIAYYIVCEAISNAVRHTRPNHINVKVVRTDDVLEVEVTDDGQGGADPARGTGLRGLADRVAAIDGGLEITSPVGGPTIIRALLPAGRRESADHDAQSTVDLRADGSQEGIDSPEGSK</sequence>
<evidence type="ECO:0000256" key="1">
    <source>
        <dbReference type="ARBA" id="ARBA00000085"/>
    </source>
</evidence>
<evidence type="ECO:0000256" key="5">
    <source>
        <dbReference type="ARBA" id="ARBA00022741"/>
    </source>
</evidence>
<name>A0A895XKI8_9ACTN</name>
<dbReference type="PANTHER" id="PTHR24421:SF10">
    <property type="entry name" value="NITRATE_NITRITE SENSOR PROTEIN NARQ"/>
    <property type="match status" value="1"/>
</dbReference>
<feature type="transmembrane region" description="Helical" evidence="10">
    <location>
        <begin position="27"/>
        <end position="50"/>
    </location>
</feature>
<dbReference type="Proteomes" id="UP000662939">
    <property type="component" value="Chromosome"/>
</dbReference>
<evidence type="ECO:0000256" key="9">
    <source>
        <dbReference type="SAM" id="MobiDB-lite"/>
    </source>
</evidence>
<dbReference type="Pfam" id="PF07730">
    <property type="entry name" value="HisKA_3"/>
    <property type="match status" value="1"/>
</dbReference>
<dbReference type="SUPFAM" id="SSF55874">
    <property type="entry name" value="ATPase domain of HSP90 chaperone/DNA topoisomerase II/histidine kinase"/>
    <property type="match status" value="1"/>
</dbReference>
<feature type="domain" description="Histidine kinase/HSP90-like ATPase" evidence="11">
    <location>
        <begin position="336"/>
        <end position="426"/>
    </location>
</feature>
<keyword evidence="4" id="KW-0808">Transferase</keyword>
<dbReference type="GO" id="GO:0016020">
    <property type="term" value="C:membrane"/>
    <property type="evidence" value="ECO:0007669"/>
    <property type="project" value="InterPro"/>
</dbReference>
<organism evidence="12 13">
    <name type="scientific">Natronoglycomyces albus</name>
    <dbReference type="NCBI Taxonomy" id="2811108"/>
    <lineage>
        <taxon>Bacteria</taxon>
        <taxon>Bacillati</taxon>
        <taxon>Actinomycetota</taxon>
        <taxon>Actinomycetes</taxon>
        <taxon>Glycomycetales</taxon>
        <taxon>Glycomycetaceae</taxon>
        <taxon>Natronoglycomyces</taxon>
    </lineage>
</organism>
<keyword evidence="10" id="KW-0472">Membrane</keyword>
<reference evidence="12" key="1">
    <citation type="submission" date="2021-02" db="EMBL/GenBank/DDBJ databases">
        <title>Natronoglycomyces albus gen. nov., sp. nov, a haloalkaliphilic actinobacterium from a soda solonchak soil.</title>
        <authorList>
            <person name="Sorokin D.Y."/>
            <person name="Khijniak T.V."/>
            <person name="Zakharycheva A.P."/>
            <person name="Boueva O.V."/>
            <person name="Ariskina E.V."/>
            <person name="Hahnke R.L."/>
            <person name="Bunk B."/>
            <person name="Sproer C."/>
            <person name="Schumann P."/>
            <person name="Evtushenko L.I."/>
            <person name="Kublanov I.V."/>
        </authorList>
    </citation>
    <scope>NUCLEOTIDE SEQUENCE</scope>
    <source>
        <strain evidence="12">DSM 106290</strain>
    </source>
</reference>
<dbReference type="InterPro" id="IPR003594">
    <property type="entry name" value="HATPase_dom"/>
</dbReference>
<evidence type="ECO:0000313" key="12">
    <source>
        <dbReference type="EMBL" id="QSB05567.1"/>
    </source>
</evidence>
<evidence type="ECO:0000256" key="7">
    <source>
        <dbReference type="ARBA" id="ARBA00022840"/>
    </source>
</evidence>
<dbReference type="InterPro" id="IPR025828">
    <property type="entry name" value="Put_sensor_dom"/>
</dbReference>
<feature type="transmembrane region" description="Helical" evidence="10">
    <location>
        <begin position="123"/>
        <end position="148"/>
    </location>
</feature>
<dbReference type="GO" id="GO:0005524">
    <property type="term" value="F:ATP binding"/>
    <property type="evidence" value="ECO:0007669"/>
    <property type="project" value="UniProtKB-KW"/>
</dbReference>
<accession>A0A895XKI8</accession>
<dbReference type="EMBL" id="CP070496">
    <property type="protein sequence ID" value="QSB05567.1"/>
    <property type="molecule type" value="Genomic_DNA"/>
</dbReference>
<evidence type="ECO:0000256" key="3">
    <source>
        <dbReference type="ARBA" id="ARBA00022553"/>
    </source>
</evidence>
<keyword evidence="10" id="KW-0812">Transmembrane</keyword>
<keyword evidence="10" id="KW-1133">Transmembrane helix</keyword>
<dbReference type="Pfam" id="PF13796">
    <property type="entry name" value="Sensor"/>
    <property type="match status" value="1"/>
</dbReference>
<dbReference type="Gene3D" id="1.20.5.1930">
    <property type="match status" value="1"/>
</dbReference>
<keyword evidence="6 12" id="KW-0418">Kinase</keyword>
<dbReference type="InterPro" id="IPR050482">
    <property type="entry name" value="Sensor_HK_TwoCompSys"/>
</dbReference>
<dbReference type="InterPro" id="IPR011712">
    <property type="entry name" value="Sig_transdc_His_kin_sub3_dim/P"/>
</dbReference>
<feature type="transmembrane region" description="Helical" evidence="10">
    <location>
        <begin position="168"/>
        <end position="192"/>
    </location>
</feature>
<dbReference type="PANTHER" id="PTHR24421">
    <property type="entry name" value="NITRATE/NITRITE SENSOR PROTEIN NARX-RELATED"/>
    <property type="match status" value="1"/>
</dbReference>
<evidence type="ECO:0000256" key="4">
    <source>
        <dbReference type="ARBA" id="ARBA00022679"/>
    </source>
</evidence>
<evidence type="ECO:0000313" key="13">
    <source>
        <dbReference type="Proteomes" id="UP000662939"/>
    </source>
</evidence>
<dbReference type="RefSeq" id="WP_213171576.1">
    <property type="nucleotide sequence ID" value="NZ_CP070496.1"/>
</dbReference>
<keyword evidence="3" id="KW-0597">Phosphoprotein</keyword>
<feature type="compositionally biased region" description="Basic and acidic residues" evidence="9">
    <location>
        <begin position="425"/>
        <end position="444"/>
    </location>
</feature>
<dbReference type="Pfam" id="PF02518">
    <property type="entry name" value="HATPase_c"/>
    <property type="match status" value="1"/>
</dbReference>
<comment type="catalytic activity">
    <reaction evidence="1">
        <text>ATP + protein L-histidine = ADP + protein N-phospho-L-histidine.</text>
        <dbReference type="EC" id="2.7.13.3"/>
    </reaction>
</comment>
<evidence type="ECO:0000256" key="10">
    <source>
        <dbReference type="SAM" id="Phobius"/>
    </source>
</evidence>
<protein>
    <recommendedName>
        <fullName evidence="2">histidine kinase</fullName>
        <ecNumber evidence="2">2.7.13.3</ecNumber>
    </recommendedName>
</protein>
<dbReference type="CDD" id="cd16917">
    <property type="entry name" value="HATPase_UhpB-NarQ-NarX-like"/>
    <property type="match status" value="1"/>
</dbReference>
<evidence type="ECO:0000259" key="11">
    <source>
        <dbReference type="SMART" id="SM00387"/>
    </source>
</evidence>
<evidence type="ECO:0000256" key="2">
    <source>
        <dbReference type="ARBA" id="ARBA00012438"/>
    </source>
</evidence>
<keyword evidence="5" id="KW-0547">Nucleotide-binding</keyword>
<keyword evidence="7" id="KW-0067">ATP-binding</keyword>
<dbReference type="InterPro" id="IPR036890">
    <property type="entry name" value="HATPase_C_sf"/>
</dbReference>
<dbReference type="EC" id="2.7.13.3" evidence="2"/>
<keyword evidence="13" id="KW-1185">Reference proteome</keyword>
<dbReference type="GO" id="GO:0046983">
    <property type="term" value="F:protein dimerization activity"/>
    <property type="evidence" value="ECO:0007669"/>
    <property type="project" value="InterPro"/>
</dbReference>
<feature type="transmembrane region" description="Helical" evidence="10">
    <location>
        <begin position="56"/>
        <end position="76"/>
    </location>
</feature>
<dbReference type="KEGG" id="nav:JQS30_01090"/>
<feature type="region of interest" description="Disordered" evidence="9">
    <location>
        <begin position="423"/>
        <end position="456"/>
    </location>
</feature>
<evidence type="ECO:0000256" key="8">
    <source>
        <dbReference type="ARBA" id="ARBA00023012"/>
    </source>
</evidence>
<evidence type="ECO:0000256" key="6">
    <source>
        <dbReference type="ARBA" id="ARBA00022777"/>
    </source>
</evidence>